<gene>
    <name evidence="1" type="ORF">F4820DRAFT_357970</name>
</gene>
<keyword evidence="2" id="KW-1185">Reference proteome</keyword>
<evidence type="ECO:0000313" key="1">
    <source>
        <dbReference type="EMBL" id="KAI4863862.1"/>
    </source>
</evidence>
<name>A0ACB9YXD4_9PEZI</name>
<dbReference type="EMBL" id="MU393496">
    <property type="protein sequence ID" value="KAI4863862.1"/>
    <property type="molecule type" value="Genomic_DNA"/>
</dbReference>
<comment type="caution">
    <text evidence="1">The sequence shown here is derived from an EMBL/GenBank/DDBJ whole genome shotgun (WGS) entry which is preliminary data.</text>
</comment>
<accession>A0ACB9YXD4</accession>
<protein>
    <submittedName>
        <fullName evidence="1">Uncharacterized protein</fullName>
    </submittedName>
</protein>
<dbReference type="Proteomes" id="UP001497700">
    <property type="component" value="Unassembled WGS sequence"/>
</dbReference>
<evidence type="ECO:0000313" key="2">
    <source>
        <dbReference type="Proteomes" id="UP001497700"/>
    </source>
</evidence>
<sequence>MEYLPIKEQWAGCYTSRYRKYGQRTTSPTESNNHGIKMHLETRGKTDLFKLWESLKRMIEKQFADFNKGLQMESVKFRQHHLAIRWAGDIPRTCTRLAFNLMLKQYYEACRFLPTQANPIPQRPPPCTCTIWDQYGLFCYHKILKRLEISDENPEVRGISYEEIDPWWRLSESVIEARMKEGDDRFLRIKDPYVAKPRGRPKNTPNTLPQAIALEGARSHRRRGLHPNSHDPSLRRDPSQWESVDNNGDFIPVAASQAGKKGPGRPRKADSANQSNQASQSQPKRGPGRPTGKERQR</sequence>
<proteinExistence type="predicted"/>
<reference evidence="1 2" key="1">
    <citation type="journal article" date="2022" name="New Phytol.">
        <title>Ecological generalism drives hyperdiversity of secondary metabolite gene clusters in xylarialean endophytes.</title>
        <authorList>
            <person name="Franco M.E.E."/>
            <person name="Wisecaver J.H."/>
            <person name="Arnold A.E."/>
            <person name="Ju Y.M."/>
            <person name="Slot J.C."/>
            <person name="Ahrendt S."/>
            <person name="Moore L.P."/>
            <person name="Eastman K.E."/>
            <person name="Scott K."/>
            <person name="Konkel Z."/>
            <person name="Mondo S.J."/>
            <person name="Kuo A."/>
            <person name="Hayes R.D."/>
            <person name="Haridas S."/>
            <person name="Andreopoulos B."/>
            <person name="Riley R."/>
            <person name="LaButti K."/>
            <person name="Pangilinan J."/>
            <person name="Lipzen A."/>
            <person name="Amirebrahimi M."/>
            <person name="Yan J."/>
            <person name="Adam C."/>
            <person name="Keymanesh K."/>
            <person name="Ng V."/>
            <person name="Louie K."/>
            <person name="Northen T."/>
            <person name="Drula E."/>
            <person name="Henrissat B."/>
            <person name="Hsieh H.M."/>
            <person name="Youens-Clark K."/>
            <person name="Lutzoni F."/>
            <person name="Miadlikowska J."/>
            <person name="Eastwood D.C."/>
            <person name="Hamelin R.C."/>
            <person name="Grigoriev I.V."/>
            <person name="U'Ren J.M."/>
        </authorList>
    </citation>
    <scope>NUCLEOTIDE SEQUENCE [LARGE SCALE GENOMIC DNA]</scope>
    <source>
        <strain evidence="1 2">CBS 119005</strain>
    </source>
</reference>
<organism evidence="1 2">
    <name type="scientific">Hypoxylon rubiginosum</name>
    <dbReference type="NCBI Taxonomy" id="110542"/>
    <lineage>
        <taxon>Eukaryota</taxon>
        <taxon>Fungi</taxon>
        <taxon>Dikarya</taxon>
        <taxon>Ascomycota</taxon>
        <taxon>Pezizomycotina</taxon>
        <taxon>Sordariomycetes</taxon>
        <taxon>Xylariomycetidae</taxon>
        <taxon>Xylariales</taxon>
        <taxon>Hypoxylaceae</taxon>
        <taxon>Hypoxylon</taxon>
    </lineage>
</organism>